<dbReference type="GeneID" id="101861558"/>
<feature type="compositionally biased region" description="Low complexity" evidence="1">
    <location>
        <begin position="160"/>
        <end position="193"/>
    </location>
</feature>
<organism evidence="2 3">
    <name type="scientific">Aplysia californica</name>
    <name type="common">California sea hare</name>
    <dbReference type="NCBI Taxonomy" id="6500"/>
    <lineage>
        <taxon>Eukaryota</taxon>
        <taxon>Metazoa</taxon>
        <taxon>Spiralia</taxon>
        <taxon>Lophotrochozoa</taxon>
        <taxon>Mollusca</taxon>
        <taxon>Gastropoda</taxon>
        <taxon>Heterobranchia</taxon>
        <taxon>Euthyneura</taxon>
        <taxon>Tectipleura</taxon>
        <taxon>Aplysiida</taxon>
        <taxon>Aplysioidea</taxon>
        <taxon>Aplysiidae</taxon>
        <taxon>Aplysia</taxon>
    </lineage>
</organism>
<accession>A0ABM0KAU5</accession>
<feature type="compositionally biased region" description="Polar residues" evidence="1">
    <location>
        <begin position="676"/>
        <end position="690"/>
    </location>
</feature>
<feature type="region of interest" description="Disordered" evidence="1">
    <location>
        <begin position="632"/>
        <end position="654"/>
    </location>
</feature>
<evidence type="ECO:0000313" key="3">
    <source>
        <dbReference type="RefSeq" id="XP_005113123.1"/>
    </source>
</evidence>
<feature type="compositionally biased region" description="Basic and acidic residues" evidence="1">
    <location>
        <begin position="458"/>
        <end position="477"/>
    </location>
</feature>
<feature type="compositionally biased region" description="Basic and acidic residues" evidence="1">
    <location>
        <begin position="73"/>
        <end position="83"/>
    </location>
</feature>
<feature type="compositionally biased region" description="Pro residues" evidence="1">
    <location>
        <begin position="112"/>
        <end position="124"/>
    </location>
</feature>
<feature type="compositionally biased region" description="Basic residues" evidence="1">
    <location>
        <begin position="1"/>
        <end position="10"/>
    </location>
</feature>
<feature type="compositionally biased region" description="Low complexity" evidence="1">
    <location>
        <begin position="214"/>
        <end position="248"/>
    </location>
</feature>
<feature type="compositionally biased region" description="Polar residues" evidence="1">
    <location>
        <begin position="741"/>
        <end position="750"/>
    </location>
</feature>
<protein>
    <submittedName>
        <fullName evidence="3">Bromodomain-containing protein DDB_G0270170</fullName>
    </submittedName>
</protein>
<keyword evidence="2" id="KW-1185">Reference proteome</keyword>
<feature type="compositionally biased region" description="Polar residues" evidence="1">
    <location>
        <begin position="376"/>
        <end position="385"/>
    </location>
</feature>
<feature type="region of interest" description="Disordered" evidence="1">
    <location>
        <begin position="557"/>
        <end position="593"/>
    </location>
</feature>
<evidence type="ECO:0000256" key="1">
    <source>
        <dbReference type="SAM" id="MobiDB-lite"/>
    </source>
</evidence>
<feature type="compositionally biased region" description="Basic and acidic residues" evidence="1">
    <location>
        <begin position="416"/>
        <end position="427"/>
    </location>
</feature>
<feature type="compositionally biased region" description="Polar residues" evidence="1">
    <location>
        <begin position="776"/>
        <end position="787"/>
    </location>
</feature>
<feature type="compositionally biased region" description="Polar residues" evidence="1">
    <location>
        <begin position="636"/>
        <end position="654"/>
    </location>
</feature>
<reference evidence="3" key="1">
    <citation type="submission" date="2025-08" db="UniProtKB">
        <authorList>
            <consortium name="RefSeq"/>
        </authorList>
    </citation>
    <scope>IDENTIFICATION</scope>
</reference>
<gene>
    <name evidence="3" type="primary">LOC101861558</name>
</gene>
<feature type="compositionally biased region" description="Low complexity" evidence="1">
    <location>
        <begin position="59"/>
        <end position="72"/>
    </location>
</feature>
<feature type="compositionally biased region" description="Polar residues" evidence="1">
    <location>
        <begin position="49"/>
        <end position="58"/>
    </location>
</feature>
<name>A0ABM0KAU5_APLCA</name>
<dbReference type="Proteomes" id="UP000694888">
    <property type="component" value="Unplaced"/>
</dbReference>
<feature type="compositionally biased region" description="Low complexity" evidence="1">
    <location>
        <begin position="279"/>
        <end position="309"/>
    </location>
</feature>
<feature type="region of interest" description="Disordered" evidence="1">
    <location>
        <begin position="1"/>
        <end position="24"/>
    </location>
</feature>
<feature type="compositionally biased region" description="Basic and acidic residues" evidence="1">
    <location>
        <begin position="557"/>
        <end position="585"/>
    </location>
</feature>
<feature type="region of interest" description="Disordered" evidence="1">
    <location>
        <begin position="49"/>
        <end position="339"/>
    </location>
</feature>
<evidence type="ECO:0000313" key="2">
    <source>
        <dbReference type="Proteomes" id="UP000694888"/>
    </source>
</evidence>
<feature type="region of interest" description="Disordered" evidence="1">
    <location>
        <begin position="370"/>
        <end position="534"/>
    </location>
</feature>
<proteinExistence type="predicted"/>
<feature type="compositionally biased region" description="Polar residues" evidence="1">
    <location>
        <begin position="494"/>
        <end position="504"/>
    </location>
</feature>
<sequence length="852" mass="92735">MASHPRRARGDHRSREDKPQPIIIQNMEFLSPGQRLFRKKPLSTANLFLSPVSLSRQSTPAAGGRGTPAARPAVRDLDLDGEKQTQGQRQGTGRQGQRSRSLIREGEFWRPPAAPATTTPPPSAPGRKRVTFSDSPGVLTAAGNSGRGVGRAGIQTKGANLSDVNNNNNDSYNNNNNNNNNSLNNNNDNVNNDNYKEGDSEKCVGNQAVSPTDNTNGSSNNNSSNNSYNSSNNSYNISNNSYNISNTNKSDHNNLGINNDTGTRTEAPECRSPPEPARSSNNSDSNNYKNSNNSDSNNSNSNNYNNSNNTITEPAVSPNSSALTRPHSPLVPPQTDDVTDTLRRLDQTPPTTQGQEGSSLCLDQHSTLLAAPVNDSPGQSGNLSTGLFPGHSSGQTWVSGAPPTETATPSLGVKPDLWDRSSTDKTTRPGTKTKRVSFKLSDDEGSERASITAQTDASSDRWFDRERYTHTPRDHRGYYQTDEEPSRNPAPKYPQTSGAQNQRKNIPAVPKRSSVRPAFKERGSHRASRNNNTLGTLSEANVKFGSKILRLNFLKDESPRGARDPSVDRTDQSFSRHLDLRRRSGQDFPATGHVDNLYRSASLDNVSSTQSKPGAVSHDVFLTNPAMIGDPFEPTVNPQLTLTSNPTSQPRSQGAVNSDFLMQIYSVSGDKKSVCPQDSTTPQSSTNTASVRHGTEVTHTQDIPPSSSLPPSHTPTDTRHPPSSSLPPSHTPTHTRRPLTVHSTHVQHSRTLAKERRLLSAGPSEPRRTSHRRPARSSSAFTLTRGSYVSRGDGRGQEEEGDMIDRLLLKGEGHAGVSERTVLNRRLEELVVASTHCSRHRLVLERSRSDLV</sequence>
<feature type="region of interest" description="Disordered" evidence="1">
    <location>
        <begin position="671"/>
        <end position="799"/>
    </location>
</feature>
<dbReference type="RefSeq" id="XP_005113123.1">
    <property type="nucleotide sequence ID" value="XM_005113066.3"/>
</dbReference>
<feature type="compositionally biased region" description="Low complexity" evidence="1">
    <location>
        <begin position="84"/>
        <end position="100"/>
    </location>
</feature>
<feature type="compositionally biased region" description="Polar residues" evidence="1">
    <location>
        <begin position="253"/>
        <end position="264"/>
    </location>
</feature>
<feature type="compositionally biased region" description="Low complexity" evidence="1">
    <location>
        <begin position="721"/>
        <end position="732"/>
    </location>
</feature>